<dbReference type="Proteomes" id="UP000264036">
    <property type="component" value="Unassembled WGS sequence"/>
</dbReference>
<evidence type="ECO:0000256" key="1">
    <source>
        <dbReference type="ARBA" id="ARBA00023125"/>
    </source>
</evidence>
<dbReference type="GO" id="GO:0046872">
    <property type="term" value="F:metal ion binding"/>
    <property type="evidence" value="ECO:0007669"/>
    <property type="project" value="InterPro"/>
</dbReference>
<dbReference type="NCBIfam" id="TIGR02047">
    <property type="entry name" value="CadR-PbrR"/>
    <property type="match status" value="1"/>
</dbReference>
<dbReference type="PROSITE" id="PS50937">
    <property type="entry name" value="HTH_MERR_2"/>
    <property type="match status" value="1"/>
</dbReference>
<organism evidence="3 4">
    <name type="scientific">Advenella kashmirensis</name>
    <dbReference type="NCBI Taxonomy" id="310575"/>
    <lineage>
        <taxon>Bacteria</taxon>
        <taxon>Pseudomonadati</taxon>
        <taxon>Pseudomonadota</taxon>
        <taxon>Betaproteobacteria</taxon>
        <taxon>Burkholderiales</taxon>
        <taxon>Alcaligenaceae</taxon>
    </lineage>
</organism>
<evidence type="ECO:0000313" key="4">
    <source>
        <dbReference type="Proteomes" id="UP000264036"/>
    </source>
</evidence>
<dbReference type="EMBL" id="DOEK01000047">
    <property type="protein sequence ID" value="HBP31964.1"/>
    <property type="molecule type" value="Genomic_DNA"/>
</dbReference>
<dbReference type="InterPro" id="IPR009061">
    <property type="entry name" value="DNA-bd_dom_put_sf"/>
</dbReference>
<dbReference type="PANTHER" id="PTHR30204:SF92">
    <property type="entry name" value="HTH-TYPE TRANSCRIPTIONAL REGULATOR ZNTR"/>
    <property type="match status" value="1"/>
</dbReference>
<evidence type="ECO:0000259" key="2">
    <source>
        <dbReference type="PROSITE" id="PS50937"/>
    </source>
</evidence>
<dbReference type="InterPro" id="IPR047057">
    <property type="entry name" value="MerR_fam"/>
</dbReference>
<dbReference type="SUPFAM" id="SSF46955">
    <property type="entry name" value="Putative DNA-binding domain"/>
    <property type="match status" value="1"/>
</dbReference>
<dbReference type="CDD" id="cd04784">
    <property type="entry name" value="HTH_CadR-PbrR"/>
    <property type="match status" value="1"/>
</dbReference>
<dbReference type="InterPro" id="IPR011791">
    <property type="entry name" value="CadR-PbrR"/>
</dbReference>
<dbReference type="PANTHER" id="PTHR30204">
    <property type="entry name" value="REDOX-CYCLING DRUG-SENSING TRANSCRIPTIONAL ACTIVATOR SOXR"/>
    <property type="match status" value="1"/>
</dbReference>
<name>A0A356LM40_9BURK</name>
<feature type="domain" description="HTH merR-type" evidence="2">
    <location>
        <begin position="1"/>
        <end position="69"/>
    </location>
</feature>
<dbReference type="Pfam" id="PF13411">
    <property type="entry name" value="MerR_1"/>
    <property type="match status" value="1"/>
</dbReference>
<comment type="caution">
    <text evidence="3">The sequence shown here is derived from an EMBL/GenBank/DDBJ whole genome shotgun (WGS) entry which is preliminary data.</text>
</comment>
<evidence type="ECO:0000313" key="3">
    <source>
        <dbReference type="EMBL" id="HBP31964.1"/>
    </source>
</evidence>
<reference evidence="3 4" key="1">
    <citation type="journal article" date="2018" name="Nat. Biotechnol.">
        <title>A standardized bacterial taxonomy based on genome phylogeny substantially revises the tree of life.</title>
        <authorList>
            <person name="Parks D.H."/>
            <person name="Chuvochina M."/>
            <person name="Waite D.W."/>
            <person name="Rinke C."/>
            <person name="Skarshewski A."/>
            <person name="Chaumeil P.A."/>
            <person name="Hugenholtz P."/>
        </authorList>
    </citation>
    <scope>NUCLEOTIDE SEQUENCE [LARGE SCALE GENOMIC DNA]</scope>
    <source>
        <strain evidence="3">UBA10707</strain>
    </source>
</reference>
<sequence>MKIGELARLQGCTPETIRFYEKAGLLPAPVRTEGNYRHYDNEHVQRLRFIRNCRILDMSHDEIRTLLQAHDETPDDCQPVNQSIDAHIEHVETRIRELSQLKAQLASLRQRCTVPHDVKNCGIFLELQTADMVDPHVHGHTHL</sequence>
<proteinExistence type="predicted"/>
<dbReference type="AlphaFoldDB" id="A0A356LM40"/>
<dbReference type="InterPro" id="IPR000551">
    <property type="entry name" value="MerR-type_HTH_dom"/>
</dbReference>
<dbReference type="GO" id="GO:0003700">
    <property type="term" value="F:DNA-binding transcription factor activity"/>
    <property type="evidence" value="ECO:0007669"/>
    <property type="project" value="InterPro"/>
</dbReference>
<dbReference type="Gene3D" id="1.10.1660.10">
    <property type="match status" value="1"/>
</dbReference>
<dbReference type="GO" id="GO:0003677">
    <property type="term" value="F:DNA binding"/>
    <property type="evidence" value="ECO:0007669"/>
    <property type="project" value="UniProtKB-KW"/>
</dbReference>
<dbReference type="SMART" id="SM00422">
    <property type="entry name" value="HTH_MERR"/>
    <property type="match status" value="1"/>
</dbReference>
<protein>
    <submittedName>
        <fullName evidence="3">Cd(II)/Pb(II)-responsive transcriptional regulator</fullName>
    </submittedName>
</protein>
<dbReference type="GO" id="GO:0045893">
    <property type="term" value="P:positive regulation of DNA-templated transcription"/>
    <property type="evidence" value="ECO:0007669"/>
    <property type="project" value="InterPro"/>
</dbReference>
<dbReference type="PRINTS" id="PR00040">
    <property type="entry name" value="HTHMERR"/>
</dbReference>
<gene>
    <name evidence="3" type="primary">cadR</name>
    <name evidence="3" type="ORF">DD666_21465</name>
</gene>
<keyword evidence="1" id="KW-0238">DNA-binding</keyword>
<accession>A0A356LM40</accession>